<evidence type="ECO:0000256" key="6">
    <source>
        <dbReference type="ARBA" id="ARBA00023004"/>
    </source>
</evidence>
<dbReference type="Gene3D" id="3.55.50.30">
    <property type="match status" value="1"/>
</dbReference>
<dbReference type="PANTHER" id="PTHR47234:SF3">
    <property type="entry name" value="SECRETIN_TONB SHORT N-TERMINAL DOMAIN-CONTAINING PROTEIN"/>
    <property type="match status" value="1"/>
</dbReference>
<comment type="caution">
    <text evidence="13">The sequence shown here is derived from an EMBL/GenBank/DDBJ whole genome shotgun (WGS) entry which is preliminary data.</text>
</comment>
<evidence type="ECO:0000256" key="7">
    <source>
        <dbReference type="ARBA" id="ARBA00023077"/>
    </source>
</evidence>
<evidence type="ECO:0000256" key="2">
    <source>
        <dbReference type="ARBA" id="ARBA00022448"/>
    </source>
</evidence>
<dbReference type="CDD" id="cd01347">
    <property type="entry name" value="ligand_gated_channel"/>
    <property type="match status" value="1"/>
</dbReference>
<accession>A0A8G1ZEG6</accession>
<keyword evidence="5 10" id="KW-0812">Transmembrane</keyword>
<name>A0A8G1ZEG6_9SPHN</name>
<dbReference type="GO" id="GO:0006826">
    <property type="term" value="P:iron ion transport"/>
    <property type="evidence" value="ECO:0007669"/>
    <property type="project" value="UniProtKB-KW"/>
</dbReference>
<dbReference type="Pfam" id="PF07715">
    <property type="entry name" value="Plug"/>
    <property type="match status" value="1"/>
</dbReference>
<comment type="similarity">
    <text evidence="10 11">Belongs to the TonB-dependent receptor family.</text>
</comment>
<keyword evidence="13" id="KW-0675">Receptor</keyword>
<dbReference type="Proteomes" id="UP000291572">
    <property type="component" value="Unassembled WGS sequence"/>
</dbReference>
<dbReference type="Pfam" id="PF07660">
    <property type="entry name" value="STN"/>
    <property type="match status" value="1"/>
</dbReference>
<dbReference type="EMBL" id="SEOO01000025">
    <property type="protein sequence ID" value="RYM09258.1"/>
    <property type="molecule type" value="Genomic_DNA"/>
</dbReference>
<dbReference type="SUPFAM" id="SSF56935">
    <property type="entry name" value="Porins"/>
    <property type="match status" value="1"/>
</dbReference>
<dbReference type="PANTHER" id="PTHR47234">
    <property type="match status" value="1"/>
</dbReference>
<dbReference type="InterPro" id="IPR011662">
    <property type="entry name" value="Secretin/TonB_short_N"/>
</dbReference>
<keyword evidence="4" id="KW-0406">Ion transport</keyword>
<reference evidence="13 14" key="1">
    <citation type="submission" date="2019-02" db="EMBL/GenBank/DDBJ databases">
        <authorList>
            <person name="Feng G."/>
        </authorList>
    </citation>
    <scope>NUCLEOTIDE SEQUENCE [LARGE SCALE GENOMIC DNA]</scope>
    <source>
        <strain evidence="13 14">CCTCC AB 2011146</strain>
    </source>
</reference>
<dbReference type="Gene3D" id="2.170.130.10">
    <property type="entry name" value="TonB-dependent receptor, plug domain"/>
    <property type="match status" value="1"/>
</dbReference>
<dbReference type="Pfam" id="PF00593">
    <property type="entry name" value="TonB_dep_Rec_b-barrel"/>
    <property type="match status" value="1"/>
</dbReference>
<gene>
    <name evidence="13" type="ORF">EWH12_14965</name>
</gene>
<dbReference type="GO" id="GO:0009279">
    <property type="term" value="C:cell outer membrane"/>
    <property type="evidence" value="ECO:0007669"/>
    <property type="project" value="UniProtKB-SubCell"/>
</dbReference>
<dbReference type="InterPro" id="IPR036942">
    <property type="entry name" value="Beta-barrel_TonB_sf"/>
</dbReference>
<evidence type="ECO:0000313" key="13">
    <source>
        <dbReference type="EMBL" id="RYM09258.1"/>
    </source>
</evidence>
<evidence type="ECO:0000256" key="4">
    <source>
        <dbReference type="ARBA" id="ARBA00022496"/>
    </source>
</evidence>
<keyword evidence="2 10" id="KW-0813">Transport</keyword>
<keyword evidence="3 10" id="KW-1134">Transmembrane beta strand</keyword>
<proteinExistence type="inferred from homology"/>
<dbReference type="InterPro" id="IPR000531">
    <property type="entry name" value="Beta-barrel_TonB"/>
</dbReference>
<protein>
    <submittedName>
        <fullName evidence="13">TonB-dependent receptor</fullName>
    </submittedName>
</protein>
<keyword evidence="8 10" id="KW-0472">Membrane</keyword>
<evidence type="ECO:0000259" key="12">
    <source>
        <dbReference type="SMART" id="SM00965"/>
    </source>
</evidence>
<keyword evidence="6" id="KW-0408">Iron</keyword>
<dbReference type="PROSITE" id="PS52016">
    <property type="entry name" value="TONB_DEPENDENT_REC_3"/>
    <property type="match status" value="1"/>
</dbReference>
<keyword evidence="7 11" id="KW-0798">TonB box</keyword>
<evidence type="ECO:0000313" key="14">
    <source>
        <dbReference type="Proteomes" id="UP000291572"/>
    </source>
</evidence>
<dbReference type="InterPro" id="IPR037066">
    <property type="entry name" value="Plug_dom_sf"/>
</dbReference>
<dbReference type="SMART" id="SM00965">
    <property type="entry name" value="STN"/>
    <property type="match status" value="1"/>
</dbReference>
<feature type="domain" description="Secretin/TonB short N-terminal" evidence="12">
    <location>
        <begin position="69"/>
        <end position="119"/>
    </location>
</feature>
<organism evidence="13 14">
    <name type="scientific">Sphingobium cupriresistens</name>
    <dbReference type="NCBI Taxonomy" id="1132417"/>
    <lineage>
        <taxon>Bacteria</taxon>
        <taxon>Pseudomonadati</taxon>
        <taxon>Pseudomonadota</taxon>
        <taxon>Alphaproteobacteria</taxon>
        <taxon>Sphingomonadales</taxon>
        <taxon>Sphingomonadaceae</taxon>
        <taxon>Sphingobium</taxon>
    </lineage>
</organism>
<evidence type="ECO:0000256" key="8">
    <source>
        <dbReference type="ARBA" id="ARBA00023136"/>
    </source>
</evidence>
<dbReference type="Gene3D" id="2.40.170.20">
    <property type="entry name" value="TonB-dependent receptor, beta-barrel domain"/>
    <property type="match status" value="1"/>
</dbReference>
<evidence type="ECO:0000256" key="1">
    <source>
        <dbReference type="ARBA" id="ARBA00004571"/>
    </source>
</evidence>
<evidence type="ECO:0000256" key="5">
    <source>
        <dbReference type="ARBA" id="ARBA00022692"/>
    </source>
</evidence>
<evidence type="ECO:0000256" key="11">
    <source>
        <dbReference type="RuleBase" id="RU003357"/>
    </source>
</evidence>
<sequence>MEPVSNETGLKSGATMNEFGRWAVGSVFALALASMPAPLLGAPGQKQEWNLERQDLDGALRAIGRSSRREIIFRPEAVKGRQAPPLNGIYTALEAVETVLRGTRLTAVERDGTILIRRRFSAASDDALTSGENIVVTGSRIRGGAAISPVVSISKDEAQRSGQNNLGEVIRDLPQNYSGGQNPTVAGTGQGDSFNTSGSSAINLRGLGPDATLTLFNGHRVAFDAVSQGVDISAIPLVAIERIDIVTDGASALYGSDAIGGVANVILRRAYDGLFTSARLGAATSGGAVTQQYDVVGGHQWQSGGVMLASDFQRSTGITAGQRSYTNNQYRTATLIQPLKQFSIVGAGYQSLSDNFSIELDGHYLRRSTSQCTPTTATADCGYQGNIVAVDVESFSVSPALNLTLDNRWNARFAGTYSKSDSKLVTHAHAAGVETTVVRPNYINDLKSGEIGAEGPLFALPGGEVRLAIGGGYRATGLSVDMRRYRNGLETPVNVFQQSRKVLFGYAELFLPVLARDNNFPGVEKLELQAAVRYEDHKHIDRIFTPKLGLLYSPLDGAELAVSWGKSFKAPTLYQTGQTSNAQLVAATTFTPAPASMLPVLYLYGGNVDLKPERATTWSISGKYTPRFAEGLDLHINYFSIKYRDRVTEPIISVGGAFQAINSNFVQVNPTEQQVLEAIAGLSGAFTNLTIGSFDPNAVSAIVYNQLQNVSIENAQGVDFSARYQRGTPTEGQITANATASYLDSERQVTQSLPSQPLSGIIFNPPHWRGRLNLSWEQNGITLTGIGSYIGGTVDNRLAPTVRVKPFASFDAIARIRTSVEHGILANLVWTIAIQNLLNEKPSYIRTTNPIGLRFDSTNYPTTGRAVSFTLSKEW</sequence>
<keyword evidence="9 10" id="KW-0998">Cell outer membrane</keyword>
<evidence type="ECO:0000256" key="9">
    <source>
        <dbReference type="ARBA" id="ARBA00023237"/>
    </source>
</evidence>
<dbReference type="InterPro" id="IPR012910">
    <property type="entry name" value="Plug_dom"/>
</dbReference>
<comment type="subcellular location">
    <subcellularLocation>
        <location evidence="1 10">Cell outer membrane</location>
        <topology evidence="1 10">Multi-pass membrane protein</topology>
    </subcellularLocation>
</comment>
<dbReference type="AlphaFoldDB" id="A0A8G1ZEG6"/>
<evidence type="ECO:0000256" key="3">
    <source>
        <dbReference type="ARBA" id="ARBA00022452"/>
    </source>
</evidence>
<keyword evidence="4" id="KW-0410">Iron transport</keyword>
<dbReference type="OrthoDB" id="7051241at2"/>
<evidence type="ECO:0000256" key="10">
    <source>
        <dbReference type="PROSITE-ProRule" id="PRU01360"/>
    </source>
</evidence>
<dbReference type="InterPro" id="IPR039426">
    <property type="entry name" value="TonB-dep_rcpt-like"/>
</dbReference>